<organism evidence="15 16">
    <name type="scientific">Oceanospirillum sediminis</name>
    <dbReference type="NCBI Taxonomy" id="2760088"/>
    <lineage>
        <taxon>Bacteria</taxon>
        <taxon>Pseudomonadati</taxon>
        <taxon>Pseudomonadota</taxon>
        <taxon>Gammaproteobacteria</taxon>
        <taxon>Oceanospirillales</taxon>
        <taxon>Oceanospirillaceae</taxon>
        <taxon>Oceanospirillum</taxon>
    </lineage>
</organism>
<keyword evidence="8" id="KW-0378">Hydrolase</keyword>
<dbReference type="InterPro" id="IPR050396">
    <property type="entry name" value="Glycosyltr_51/Transpeptidase"/>
</dbReference>
<proteinExistence type="inferred from homology"/>
<keyword evidence="9" id="KW-0511">Multifunctional enzyme</keyword>
<evidence type="ECO:0000256" key="7">
    <source>
        <dbReference type="ARBA" id="ARBA00022679"/>
    </source>
</evidence>
<dbReference type="SUPFAM" id="SSF56601">
    <property type="entry name" value="beta-lactamase/transpeptidase-like"/>
    <property type="match status" value="1"/>
</dbReference>
<accession>A0A839IV67</accession>
<comment type="caution">
    <text evidence="15">The sequence shown here is derived from an EMBL/GenBank/DDBJ whole genome shotgun (WGS) entry which is preliminary data.</text>
</comment>
<dbReference type="AlphaFoldDB" id="A0A839IV67"/>
<comment type="catalytic activity">
    <reaction evidence="11">
        <text>[GlcNAc-(1-&gt;4)-Mur2Ac(oyl-L-Ala-gamma-D-Glu-L-Lys-D-Ala-D-Ala)](n)-di-trans,octa-cis-undecaprenyl diphosphate + beta-D-GlcNAc-(1-&gt;4)-Mur2Ac(oyl-L-Ala-gamma-D-Glu-L-Lys-D-Ala-D-Ala)-di-trans,octa-cis-undecaprenyl diphosphate = [GlcNAc-(1-&gt;4)-Mur2Ac(oyl-L-Ala-gamma-D-Glu-L-Lys-D-Ala-D-Ala)](n+1)-di-trans,octa-cis-undecaprenyl diphosphate + di-trans,octa-cis-undecaprenyl diphosphate + H(+)</text>
        <dbReference type="Rhea" id="RHEA:23708"/>
        <dbReference type="Rhea" id="RHEA-COMP:9602"/>
        <dbReference type="Rhea" id="RHEA-COMP:9603"/>
        <dbReference type="ChEBI" id="CHEBI:15378"/>
        <dbReference type="ChEBI" id="CHEBI:58405"/>
        <dbReference type="ChEBI" id="CHEBI:60033"/>
        <dbReference type="ChEBI" id="CHEBI:78435"/>
        <dbReference type="EC" id="2.4.99.28"/>
    </reaction>
</comment>
<dbReference type="InterPro" id="IPR011815">
    <property type="entry name" value="PBP_1c"/>
</dbReference>
<keyword evidence="16" id="KW-1185">Reference proteome</keyword>
<dbReference type="GO" id="GO:0008658">
    <property type="term" value="F:penicillin binding"/>
    <property type="evidence" value="ECO:0007669"/>
    <property type="project" value="InterPro"/>
</dbReference>
<dbReference type="GO" id="GO:0008955">
    <property type="term" value="F:peptidoglycan glycosyltransferase activity"/>
    <property type="evidence" value="ECO:0007669"/>
    <property type="project" value="UniProtKB-EC"/>
</dbReference>
<evidence type="ECO:0000259" key="14">
    <source>
        <dbReference type="Pfam" id="PF00912"/>
    </source>
</evidence>
<evidence type="ECO:0000256" key="2">
    <source>
        <dbReference type="ARBA" id="ARBA00007090"/>
    </source>
</evidence>
<comment type="similarity">
    <text evidence="3">In the N-terminal section; belongs to the glycosyltransferase 51 family.</text>
</comment>
<gene>
    <name evidence="15" type="primary">pbpC</name>
    <name evidence="15" type="ORF">H4O21_18300</name>
</gene>
<evidence type="ECO:0000256" key="1">
    <source>
        <dbReference type="ARBA" id="ARBA00004752"/>
    </source>
</evidence>
<dbReference type="InterPro" id="IPR036950">
    <property type="entry name" value="PBP_transglycosylase"/>
</dbReference>
<dbReference type="InterPro" id="IPR001460">
    <property type="entry name" value="PCN-bd_Tpept"/>
</dbReference>
<reference evidence="15 16" key="1">
    <citation type="submission" date="2020-08" db="EMBL/GenBank/DDBJ databases">
        <title>Oceanospirillum sp. nov. isolated from marine sediment.</title>
        <authorList>
            <person name="Ji X."/>
        </authorList>
    </citation>
    <scope>NUCLEOTIDE SEQUENCE [LARGE SCALE GENOMIC DNA]</scope>
    <source>
        <strain evidence="15 16">D5</strain>
    </source>
</reference>
<sequence>MSAVKKTLAGVAFVSLLSVLLFTIADQIWPLPLPDNNRQPASVVLDRDGQPLRYFADQQGIWRHQVSINQVSDDYLQALLAYEDQFFYQHPGINPFSLLRAMGQYIQFGQIISGGSTLTMQVARILDPHSRTLTGKLRQMFRAIQLEQQLSKPQILELYLNYAPFGGTLEGVQAASFHYLGKPADRLRPAEAALLAVLPQAPSRYRPDRHPQRAETARNKVLDRLQQQGIWSAQKVRRAKQEPVDIRPVETPLIAPHLAYRLYKLAPQVSVHRSTLDKQLQQQVERRLAHAVAVMGNAVSAAALVVDNRNHQVLAYAGSADFLAKQRQGQVDMVQAIRSPGSALKPFLYGLSLDKSLIHSHSLLADVPFVSQHYQPENFNRHFSGPVSASRALQLSLNLPFVQLIEAYGPRNFMNRLLSSGVDLSVPGDEGNPAMILGGVGIQLEHLVRLYASLANQGKVSELQFTLSDTDVNAVMEDQSPGDLKQDSDQNTEEGENSLDQADALLNKRHLLSPQAAWITWDTLREVRMPSSTGLDTARRLSGKVGWKTGTSWGHRDAWAVGVSRDYTIGIWAGRPDGQPMAKGRTGYNTAGPILFNLFRDISPRVKAIDKPEGVQQQIICWPDGRSENLVRQCDQSHIAQTIEGTTPRTLDLNPNQLFYDPDGTVLTDQKTGLRVNRACFKGNIEKTEISLWPDFLAPWLSADKKTATQLPSWSDRCLPYLSDKRDVRLQGIKQGQVFLIKNESINVPVKLEEGYQGRHWYLNGNRLASSTSQLQLKLTRETPEQNELLVIGEAGWLIRLSFYTHQQNVRK</sequence>
<comment type="pathway">
    <text evidence="1">Cell wall biogenesis; peptidoglycan biosynthesis.</text>
</comment>
<dbReference type="Gene3D" id="1.10.3810.10">
    <property type="entry name" value="Biosynthetic peptidoglycan transglycosylase-like"/>
    <property type="match status" value="1"/>
</dbReference>
<dbReference type="GO" id="GO:0009252">
    <property type="term" value="P:peptidoglycan biosynthetic process"/>
    <property type="evidence" value="ECO:0007669"/>
    <property type="project" value="UniProtKB-UniPathway"/>
</dbReference>
<dbReference type="UniPathway" id="UPA00219"/>
<evidence type="ECO:0000256" key="10">
    <source>
        <dbReference type="ARBA" id="ARBA00044770"/>
    </source>
</evidence>
<dbReference type="EC" id="2.4.99.28" evidence="10"/>
<dbReference type="PANTHER" id="PTHR32282">
    <property type="entry name" value="BINDING PROTEIN TRANSPEPTIDASE, PUTATIVE-RELATED"/>
    <property type="match status" value="1"/>
</dbReference>
<evidence type="ECO:0000259" key="13">
    <source>
        <dbReference type="Pfam" id="PF00905"/>
    </source>
</evidence>
<comment type="similarity">
    <text evidence="2">In the C-terminal section; belongs to the transpeptidase family.</text>
</comment>
<dbReference type="Pfam" id="PF00905">
    <property type="entry name" value="Transpeptidase"/>
    <property type="match status" value="1"/>
</dbReference>
<feature type="domain" description="Penicillin-binding protein transpeptidase" evidence="13">
    <location>
        <begin position="302"/>
        <end position="552"/>
    </location>
</feature>
<dbReference type="Pfam" id="PF00912">
    <property type="entry name" value="Transgly"/>
    <property type="match status" value="1"/>
</dbReference>
<dbReference type="GO" id="GO:0030288">
    <property type="term" value="C:outer membrane-bounded periplasmic space"/>
    <property type="evidence" value="ECO:0007669"/>
    <property type="project" value="TreeGrafter"/>
</dbReference>
<evidence type="ECO:0000313" key="15">
    <source>
        <dbReference type="EMBL" id="MBB1488560.1"/>
    </source>
</evidence>
<evidence type="ECO:0000256" key="3">
    <source>
        <dbReference type="ARBA" id="ARBA00007739"/>
    </source>
</evidence>
<evidence type="ECO:0000256" key="5">
    <source>
        <dbReference type="ARBA" id="ARBA00022670"/>
    </source>
</evidence>
<dbReference type="EMBL" id="JACJFM010000030">
    <property type="protein sequence ID" value="MBB1488560.1"/>
    <property type="molecule type" value="Genomic_DNA"/>
</dbReference>
<evidence type="ECO:0000256" key="8">
    <source>
        <dbReference type="ARBA" id="ARBA00022801"/>
    </source>
</evidence>
<evidence type="ECO:0000256" key="4">
    <source>
        <dbReference type="ARBA" id="ARBA00022645"/>
    </source>
</evidence>
<evidence type="ECO:0000313" key="16">
    <source>
        <dbReference type="Proteomes" id="UP000565262"/>
    </source>
</evidence>
<keyword evidence="6" id="KW-0328">Glycosyltransferase</keyword>
<keyword evidence="5" id="KW-0645">Protease</keyword>
<name>A0A839IV67_9GAMM</name>
<keyword evidence="7" id="KW-0808">Transferase</keyword>
<feature type="region of interest" description="Disordered" evidence="12">
    <location>
        <begin position="477"/>
        <end position="497"/>
    </location>
</feature>
<evidence type="ECO:0000256" key="6">
    <source>
        <dbReference type="ARBA" id="ARBA00022676"/>
    </source>
</evidence>
<protein>
    <recommendedName>
        <fullName evidence="10">peptidoglycan glycosyltransferase</fullName>
        <ecNumber evidence="10">2.4.99.28</ecNumber>
    </recommendedName>
</protein>
<dbReference type="InterPro" id="IPR001264">
    <property type="entry name" value="Glyco_trans_51"/>
</dbReference>
<dbReference type="PANTHER" id="PTHR32282:SF15">
    <property type="entry name" value="PENICILLIN-BINDING PROTEIN 1C"/>
    <property type="match status" value="1"/>
</dbReference>
<dbReference type="GO" id="GO:0006508">
    <property type="term" value="P:proteolysis"/>
    <property type="evidence" value="ECO:0007669"/>
    <property type="project" value="UniProtKB-KW"/>
</dbReference>
<dbReference type="RefSeq" id="WP_182810331.1">
    <property type="nucleotide sequence ID" value="NZ_JACJFM010000030.1"/>
</dbReference>
<evidence type="ECO:0000256" key="12">
    <source>
        <dbReference type="SAM" id="MobiDB-lite"/>
    </source>
</evidence>
<keyword evidence="4" id="KW-0121">Carboxypeptidase</keyword>
<dbReference type="InterPro" id="IPR023346">
    <property type="entry name" value="Lysozyme-like_dom_sf"/>
</dbReference>
<evidence type="ECO:0000256" key="9">
    <source>
        <dbReference type="ARBA" id="ARBA00023268"/>
    </source>
</evidence>
<dbReference type="InterPro" id="IPR012338">
    <property type="entry name" value="Beta-lactam/transpept-like"/>
</dbReference>
<evidence type="ECO:0000256" key="11">
    <source>
        <dbReference type="ARBA" id="ARBA00049902"/>
    </source>
</evidence>
<feature type="domain" description="Glycosyl transferase family 51" evidence="14">
    <location>
        <begin position="53"/>
        <end position="225"/>
    </location>
</feature>
<dbReference type="GO" id="GO:0004180">
    <property type="term" value="F:carboxypeptidase activity"/>
    <property type="evidence" value="ECO:0007669"/>
    <property type="project" value="UniProtKB-KW"/>
</dbReference>
<dbReference type="SUPFAM" id="SSF53955">
    <property type="entry name" value="Lysozyme-like"/>
    <property type="match status" value="1"/>
</dbReference>
<dbReference type="NCBIfam" id="TIGR02073">
    <property type="entry name" value="PBP_1c"/>
    <property type="match status" value="1"/>
</dbReference>
<dbReference type="Gene3D" id="3.40.710.10">
    <property type="entry name" value="DD-peptidase/beta-lactamase superfamily"/>
    <property type="match status" value="1"/>
</dbReference>
<dbReference type="Proteomes" id="UP000565262">
    <property type="component" value="Unassembled WGS sequence"/>
</dbReference>